<feature type="compositionally biased region" description="Low complexity" evidence="7">
    <location>
        <begin position="107"/>
        <end position="123"/>
    </location>
</feature>
<evidence type="ECO:0000256" key="4">
    <source>
        <dbReference type="ARBA" id="ARBA00023242"/>
    </source>
</evidence>
<dbReference type="GO" id="GO:0000978">
    <property type="term" value="F:RNA polymerase II cis-regulatory region sequence-specific DNA binding"/>
    <property type="evidence" value="ECO:0007669"/>
    <property type="project" value="TreeGrafter"/>
</dbReference>
<evidence type="ECO:0000313" key="9">
    <source>
        <dbReference type="Proteomes" id="UP000887540"/>
    </source>
</evidence>
<reference evidence="10" key="1">
    <citation type="submission" date="2022-11" db="UniProtKB">
        <authorList>
            <consortium name="WormBaseParasite"/>
        </authorList>
    </citation>
    <scope>IDENTIFICATION</scope>
</reference>
<dbReference type="PANTHER" id="PTHR24340">
    <property type="entry name" value="HOMEOBOX PROTEIN NKX"/>
    <property type="match status" value="1"/>
</dbReference>
<dbReference type="GO" id="GO:0005634">
    <property type="term" value="C:nucleus"/>
    <property type="evidence" value="ECO:0007669"/>
    <property type="project" value="UniProtKB-SubCell"/>
</dbReference>
<dbReference type="InterPro" id="IPR017970">
    <property type="entry name" value="Homeobox_CS"/>
</dbReference>
<dbReference type="PRINTS" id="PR00024">
    <property type="entry name" value="HOMEOBOX"/>
</dbReference>
<keyword evidence="9" id="KW-1185">Reference proteome</keyword>
<dbReference type="InterPro" id="IPR020479">
    <property type="entry name" value="HD_metazoa"/>
</dbReference>
<evidence type="ECO:0000256" key="6">
    <source>
        <dbReference type="RuleBase" id="RU000682"/>
    </source>
</evidence>
<keyword evidence="3 5" id="KW-0371">Homeobox</keyword>
<name>A0A914E973_9BILA</name>
<evidence type="ECO:0000256" key="7">
    <source>
        <dbReference type="SAM" id="MobiDB-lite"/>
    </source>
</evidence>
<dbReference type="PANTHER" id="PTHR24340:SF37">
    <property type="entry name" value="HOMEOBOX PROTEIN SLOU"/>
    <property type="match status" value="1"/>
</dbReference>
<keyword evidence="2 5" id="KW-0238">DNA-binding</keyword>
<dbReference type="SUPFAM" id="SSF46689">
    <property type="entry name" value="Homeodomain-like"/>
    <property type="match status" value="1"/>
</dbReference>
<evidence type="ECO:0000256" key="2">
    <source>
        <dbReference type="ARBA" id="ARBA00023125"/>
    </source>
</evidence>
<comment type="subcellular location">
    <subcellularLocation>
        <location evidence="1 5 6">Nucleus</location>
    </subcellularLocation>
</comment>
<protein>
    <submittedName>
        <fullName evidence="10">Homeobox domain-containing protein</fullName>
    </submittedName>
</protein>
<dbReference type="InterPro" id="IPR009057">
    <property type="entry name" value="Homeodomain-like_sf"/>
</dbReference>
<dbReference type="InterPro" id="IPR001356">
    <property type="entry name" value="HD"/>
</dbReference>
<dbReference type="Gene3D" id="1.10.10.60">
    <property type="entry name" value="Homeodomain-like"/>
    <property type="match status" value="1"/>
</dbReference>
<feature type="region of interest" description="Disordered" evidence="7">
    <location>
        <begin position="98"/>
        <end position="130"/>
    </location>
</feature>
<dbReference type="InterPro" id="IPR050394">
    <property type="entry name" value="Homeobox_NK-like"/>
</dbReference>
<dbReference type="PROSITE" id="PS00027">
    <property type="entry name" value="HOMEOBOX_1"/>
    <property type="match status" value="1"/>
</dbReference>
<dbReference type="AlphaFoldDB" id="A0A914E973"/>
<feature type="DNA-binding region" description="Homeobox" evidence="5">
    <location>
        <begin position="41"/>
        <end position="100"/>
    </location>
</feature>
<evidence type="ECO:0000256" key="1">
    <source>
        <dbReference type="ARBA" id="ARBA00004123"/>
    </source>
</evidence>
<evidence type="ECO:0000259" key="8">
    <source>
        <dbReference type="PROSITE" id="PS50071"/>
    </source>
</evidence>
<feature type="region of interest" description="Disordered" evidence="7">
    <location>
        <begin position="19"/>
        <end position="43"/>
    </location>
</feature>
<dbReference type="SMART" id="SM00389">
    <property type="entry name" value="HOX"/>
    <property type="match status" value="1"/>
</dbReference>
<evidence type="ECO:0000313" key="10">
    <source>
        <dbReference type="WBParaSite" id="ACRNAN_scaffold6426.g30206.t1"/>
    </source>
</evidence>
<dbReference type="GO" id="GO:0000981">
    <property type="term" value="F:DNA-binding transcription factor activity, RNA polymerase II-specific"/>
    <property type="evidence" value="ECO:0007669"/>
    <property type="project" value="InterPro"/>
</dbReference>
<dbReference type="PROSITE" id="PS50071">
    <property type="entry name" value="HOMEOBOX_2"/>
    <property type="match status" value="1"/>
</dbReference>
<dbReference type="Proteomes" id="UP000887540">
    <property type="component" value="Unplaced"/>
</dbReference>
<dbReference type="CDD" id="cd00086">
    <property type="entry name" value="homeodomain"/>
    <property type="match status" value="1"/>
</dbReference>
<accession>A0A914E973</accession>
<dbReference type="Pfam" id="PF00046">
    <property type="entry name" value="Homeodomain"/>
    <property type="match status" value="1"/>
</dbReference>
<evidence type="ECO:0000256" key="5">
    <source>
        <dbReference type="PROSITE-ProRule" id="PRU00108"/>
    </source>
</evidence>
<proteinExistence type="predicted"/>
<feature type="domain" description="Homeobox" evidence="8">
    <location>
        <begin position="39"/>
        <end position="99"/>
    </location>
</feature>
<organism evidence="9 10">
    <name type="scientific">Acrobeloides nanus</name>
    <dbReference type="NCBI Taxonomy" id="290746"/>
    <lineage>
        <taxon>Eukaryota</taxon>
        <taxon>Metazoa</taxon>
        <taxon>Ecdysozoa</taxon>
        <taxon>Nematoda</taxon>
        <taxon>Chromadorea</taxon>
        <taxon>Rhabditida</taxon>
        <taxon>Tylenchina</taxon>
        <taxon>Cephalobomorpha</taxon>
        <taxon>Cephaloboidea</taxon>
        <taxon>Cephalobidae</taxon>
        <taxon>Acrobeloides</taxon>
    </lineage>
</organism>
<keyword evidence="4 5" id="KW-0539">Nucleus</keyword>
<evidence type="ECO:0000256" key="3">
    <source>
        <dbReference type="ARBA" id="ARBA00023155"/>
    </source>
</evidence>
<sequence length="219" mass="24227">MTTKPSKLFSVEAILGEDDKPQEVMANKKKSNEKDKSSNKLRRSRTAFTYEQLVALENKFKTNRYLSVCERINLAMSLHLTETQVKIWFQNRRTKWKKHNPGMDANAPTPRSASTDPAPSSSSENYDDGLLSHNTSNTLDSLTSPFALYNGLSNLQQTTASNSLMVSPLSNLFSTATASPLANSLFSPSFSLLSNPAFCATSFAFPPSFTMSQHSIQLT</sequence>
<dbReference type="GO" id="GO:0030154">
    <property type="term" value="P:cell differentiation"/>
    <property type="evidence" value="ECO:0007669"/>
    <property type="project" value="TreeGrafter"/>
</dbReference>
<dbReference type="WBParaSite" id="ACRNAN_scaffold6426.g30206.t1">
    <property type="protein sequence ID" value="ACRNAN_scaffold6426.g30206.t1"/>
    <property type="gene ID" value="ACRNAN_scaffold6426.g30206"/>
</dbReference>